<name>A0A8B5VYP8_ENTAV</name>
<dbReference type="InterPro" id="IPR006059">
    <property type="entry name" value="SBP"/>
</dbReference>
<reference evidence="1 2" key="1">
    <citation type="submission" date="2017-10" db="EMBL/GenBank/DDBJ databases">
        <title>FDA dAtabase for Regulatory Grade micrObial Sequences (FDA-ARGOS): Supporting development and validation of Infectious Disease Dx tests.</title>
        <authorList>
            <person name="Campos J."/>
            <person name="Goldberg B."/>
            <person name="Tallon L.J."/>
            <person name="Sadzewicz L."/>
            <person name="Sengamalay N."/>
            <person name="Ott S."/>
            <person name="Godinez A."/>
            <person name="Nagaraj S."/>
            <person name="Vyas G."/>
            <person name="Aluvathingal J."/>
            <person name="Nadendla S."/>
            <person name="Geyer C."/>
            <person name="Nandy P."/>
            <person name="Hobson J."/>
            <person name="Sichtig H."/>
        </authorList>
    </citation>
    <scope>NUCLEOTIDE SEQUENCE [LARGE SCALE GENOMIC DNA]</scope>
    <source>
        <strain evidence="1 2">FDAARGOS_185</strain>
    </source>
</reference>
<sequence>MMTKLKGITWNHSRGFTSVVATAQRFCEINPGVEIEWEKRSLQEFADAPIQHLADQYDLLIIDHPWAGFAQKSGILADLSLHLSADFLADQESNSVGLSHLSYNFDGFQSALAVDAATPIAVYNQQFFCNQAIPKNWQDVLELARKDKVAIAGIPINLLMDFYMFGATINASMFKNRTVIDEESGVIALEAIREIVSLCRKDILEWDPIDVHNYMAENNDIVYCPYAYGYTNYSKPGYGKHLLIATDTVTFNNVPLKTVLGGTGLAVSSASENLELACKYAEYTASPLIQETLFFDAGGQPGHRKAWLSSETNRRCANFFKNTLKTLDNSYLRPRYNGYLHFQDNAGSLVQEYAVHGGNPKEVLGKLNVIYQESLNHAGS</sequence>
<proteinExistence type="predicted"/>
<dbReference type="Gene3D" id="3.40.190.10">
    <property type="entry name" value="Periplasmic binding protein-like II"/>
    <property type="match status" value="1"/>
</dbReference>
<dbReference type="AlphaFoldDB" id="A0A8B5VYP8"/>
<dbReference type="EMBL" id="PDXQ01000002">
    <property type="protein sequence ID" value="TRZ29078.1"/>
    <property type="molecule type" value="Genomic_DNA"/>
</dbReference>
<dbReference type="SUPFAM" id="SSF53850">
    <property type="entry name" value="Periplasmic binding protein-like II"/>
    <property type="match status" value="1"/>
</dbReference>
<dbReference type="Pfam" id="PF01547">
    <property type="entry name" value="SBP_bac_1"/>
    <property type="match status" value="1"/>
</dbReference>
<organism evidence="1 2">
    <name type="scientific">Enterococcus avium</name>
    <name type="common">Streptococcus avium</name>
    <dbReference type="NCBI Taxonomy" id="33945"/>
    <lineage>
        <taxon>Bacteria</taxon>
        <taxon>Bacillati</taxon>
        <taxon>Bacillota</taxon>
        <taxon>Bacilli</taxon>
        <taxon>Lactobacillales</taxon>
        <taxon>Enterococcaceae</taxon>
        <taxon>Enterococcus</taxon>
    </lineage>
</organism>
<evidence type="ECO:0000313" key="1">
    <source>
        <dbReference type="EMBL" id="TRZ29078.1"/>
    </source>
</evidence>
<protein>
    <submittedName>
        <fullName evidence="1">ABC transporter substrate-binding protein</fullName>
    </submittedName>
</protein>
<evidence type="ECO:0000313" key="2">
    <source>
        <dbReference type="Proteomes" id="UP000316316"/>
    </source>
</evidence>
<gene>
    <name evidence="1" type="ORF">AUF17_20535</name>
</gene>
<dbReference type="Proteomes" id="UP000316316">
    <property type="component" value="Unassembled WGS sequence"/>
</dbReference>
<accession>A0A8B5VYP8</accession>
<comment type="caution">
    <text evidence="1">The sequence shown here is derived from an EMBL/GenBank/DDBJ whole genome shotgun (WGS) entry which is preliminary data.</text>
</comment>